<keyword evidence="1" id="KW-0812">Transmembrane</keyword>
<feature type="transmembrane region" description="Helical" evidence="1">
    <location>
        <begin position="317"/>
        <end position="342"/>
    </location>
</feature>
<evidence type="ECO:0000313" key="2">
    <source>
        <dbReference type="EMBL" id="GAA3672908.1"/>
    </source>
</evidence>
<keyword evidence="1" id="KW-0472">Membrane</keyword>
<keyword evidence="1" id="KW-1133">Transmembrane helix</keyword>
<evidence type="ECO:0000313" key="3">
    <source>
        <dbReference type="Proteomes" id="UP001500902"/>
    </source>
</evidence>
<feature type="transmembrane region" description="Helical" evidence="1">
    <location>
        <begin position="12"/>
        <end position="34"/>
    </location>
</feature>
<gene>
    <name evidence="2" type="ORF">GCM10022224_041470</name>
</gene>
<feature type="transmembrane region" description="Helical" evidence="1">
    <location>
        <begin position="276"/>
        <end position="297"/>
    </location>
</feature>
<feature type="transmembrane region" description="Helical" evidence="1">
    <location>
        <begin position="69"/>
        <end position="87"/>
    </location>
</feature>
<reference evidence="3" key="1">
    <citation type="journal article" date="2019" name="Int. J. Syst. Evol. Microbiol.">
        <title>The Global Catalogue of Microorganisms (GCM) 10K type strain sequencing project: providing services to taxonomists for standard genome sequencing and annotation.</title>
        <authorList>
            <consortium name="The Broad Institute Genomics Platform"/>
            <consortium name="The Broad Institute Genome Sequencing Center for Infectious Disease"/>
            <person name="Wu L."/>
            <person name="Ma J."/>
        </authorList>
    </citation>
    <scope>NUCLEOTIDE SEQUENCE [LARGE SCALE GENOMIC DNA]</scope>
    <source>
        <strain evidence="3">JCM 16904</strain>
    </source>
</reference>
<dbReference type="RefSeq" id="WP_344880189.1">
    <property type="nucleotide sequence ID" value="NZ_BAAAZP010000080.1"/>
</dbReference>
<feature type="transmembrane region" description="Helical" evidence="1">
    <location>
        <begin position="99"/>
        <end position="119"/>
    </location>
</feature>
<protein>
    <submittedName>
        <fullName evidence="2">Uncharacterized protein</fullName>
    </submittedName>
</protein>
<dbReference type="Proteomes" id="UP001500902">
    <property type="component" value="Unassembled WGS sequence"/>
</dbReference>
<comment type="caution">
    <text evidence="2">The sequence shown here is derived from an EMBL/GenBank/DDBJ whole genome shotgun (WGS) entry which is preliminary data.</text>
</comment>
<sequence>MESVPRRIRTAIVLILSPAATGTAAILITLFAYAQSELVLPSYQDAREISAEMWRSAASQAGEEFRGHLRWLGTFFAVATVAFGVTAWKVRFGTRRPALLLTVATGLTAVFVAMLWPLFHGRPNTFFIVRESAERTGVIDLDRPGWYAPALGVLLVAGAAALVRGLVLLTGGDGVSWLTRDRHPPFEPDSPPLWVSPSRQAGVLMSLTPALLLLYAAVNYAGSLAGDLSERREPVLLSPSLLSDMQVHLQYLAIPAVPVVVGGLILLLGKGRGRRMAGALAGILGLPYAAALLQSALHFSDTSLFHNYVATEGTTAWWTAPAVAATGLVIFLLHAAGLALLFRPPVLQHVRPGSAAT</sequence>
<keyword evidence="3" id="KW-1185">Reference proteome</keyword>
<evidence type="ECO:0000256" key="1">
    <source>
        <dbReference type="SAM" id="Phobius"/>
    </source>
</evidence>
<accession>A0ABP7BXP0</accession>
<dbReference type="EMBL" id="BAAAZP010000080">
    <property type="protein sequence ID" value="GAA3672908.1"/>
    <property type="molecule type" value="Genomic_DNA"/>
</dbReference>
<name>A0ABP7BXP0_9ACTN</name>
<proteinExistence type="predicted"/>
<organism evidence="2 3">
    <name type="scientific">Nonomuraea antimicrobica</name>
    <dbReference type="NCBI Taxonomy" id="561173"/>
    <lineage>
        <taxon>Bacteria</taxon>
        <taxon>Bacillati</taxon>
        <taxon>Actinomycetota</taxon>
        <taxon>Actinomycetes</taxon>
        <taxon>Streptosporangiales</taxon>
        <taxon>Streptosporangiaceae</taxon>
        <taxon>Nonomuraea</taxon>
    </lineage>
</organism>
<feature type="transmembrane region" description="Helical" evidence="1">
    <location>
        <begin position="201"/>
        <end position="222"/>
    </location>
</feature>
<feature type="transmembrane region" description="Helical" evidence="1">
    <location>
        <begin position="249"/>
        <end position="269"/>
    </location>
</feature>
<feature type="transmembrane region" description="Helical" evidence="1">
    <location>
        <begin position="146"/>
        <end position="170"/>
    </location>
</feature>